<sequence length="218" mass="23742">MKFFLAFALIFVILLANDALSIPLLDKHTKKNDICDHQKKNKGKQIPGGSCSTTIQGEIPSIDHMVSTIIISPDNNKVLSANKPFNIVLLTDNLETGHFSDPDTQYYAEPQTLDKNGLIKGHVHVSIQSINGKKPPNAKDFVFFKGINNAADKDGKLSATVDKGLNPGHYRICTIGSSFAHQPLLMPVAKRGSTDDCIRVTVKNGKSKRAMSGGFNLN</sequence>
<keyword evidence="1" id="KW-0732">Signal</keyword>
<feature type="signal peptide" evidence="1">
    <location>
        <begin position="1"/>
        <end position="21"/>
    </location>
</feature>
<proteinExistence type="predicted"/>
<keyword evidence="3" id="KW-1185">Reference proteome</keyword>
<comment type="caution">
    <text evidence="2">The sequence shown here is derived from an EMBL/GenBank/DDBJ whole genome shotgun (WGS) entry which is preliminary data.</text>
</comment>
<dbReference type="Proteomes" id="UP001153678">
    <property type="component" value="Unassembled WGS sequence"/>
</dbReference>
<dbReference type="InterPro" id="IPR053216">
    <property type="entry name" value="Appressorial_penetr-assoc"/>
</dbReference>
<accession>A0A9W4SWX5</accession>
<organism evidence="2 3">
    <name type="scientific">Funneliformis geosporum</name>
    <dbReference type="NCBI Taxonomy" id="1117311"/>
    <lineage>
        <taxon>Eukaryota</taxon>
        <taxon>Fungi</taxon>
        <taxon>Fungi incertae sedis</taxon>
        <taxon>Mucoromycota</taxon>
        <taxon>Glomeromycotina</taxon>
        <taxon>Glomeromycetes</taxon>
        <taxon>Glomerales</taxon>
        <taxon>Glomeraceae</taxon>
        <taxon>Funneliformis</taxon>
    </lineage>
</organism>
<evidence type="ECO:0000313" key="2">
    <source>
        <dbReference type="EMBL" id="CAI2184384.1"/>
    </source>
</evidence>
<dbReference type="PANTHER" id="PTHR34587">
    <property type="entry name" value="VWFA DOMAIN-CONTAINING PROTEIN"/>
    <property type="match status" value="1"/>
</dbReference>
<evidence type="ECO:0000256" key="1">
    <source>
        <dbReference type="SAM" id="SignalP"/>
    </source>
</evidence>
<gene>
    <name evidence="2" type="ORF">FWILDA_LOCUS11551</name>
</gene>
<dbReference type="PANTHER" id="PTHR34587:SF2">
    <property type="entry name" value="G-PROTEIN COUPLED RECEPTORS FAMILY 1 PROFILE DOMAIN-CONTAINING PROTEIN"/>
    <property type="match status" value="1"/>
</dbReference>
<feature type="chain" id="PRO_5040883636" evidence="1">
    <location>
        <begin position="22"/>
        <end position="218"/>
    </location>
</feature>
<reference evidence="2" key="1">
    <citation type="submission" date="2022-08" db="EMBL/GenBank/DDBJ databases">
        <authorList>
            <person name="Kallberg Y."/>
            <person name="Tangrot J."/>
            <person name="Rosling A."/>
        </authorList>
    </citation>
    <scope>NUCLEOTIDE SEQUENCE</scope>
    <source>
        <strain evidence="2">Wild A</strain>
    </source>
</reference>
<protein>
    <submittedName>
        <fullName evidence="2">8758_t:CDS:1</fullName>
    </submittedName>
</protein>
<dbReference type="OrthoDB" id="2336871at2759"/>
<evidence type="ECO:0000313" key="3">
    <source>
        <dbReference type="Proteomes" id="UP001153678"/>
    </source>
</evidence>
<dbReference type="EMBL" id="CAMKVN010003316">
    <property type="protein sequence ID" value="CAI2184384.1"/>
    <property type="molecule type" value="Genomic_DNA"/>
</dbReference>
<dbReference type="AlphaFoldDB" id="A0A9W4SWX5"/>
<name>A0A9W4SWX5_9GLOM</name>